<organism evidence="2 3">
    <name type="scientific">Comamonas testosteroni</name>
    <name type="common">Pseudomonas testosteroni</name>
    <dbReference type="NCBI Taxonomy" id="285"/>
    <lineage>
        <taxon>Bacteria</taxon>
        <taxon>Pseudomonadati</taxon>
        <taxon>Pseudomonadota</taxon>
        <taxon>Betaproteobacteria</taxon>
        <taxon>Burkholderiales</taxon>
        <taxon>Comamonadaceae</taxon>
        <taxon>Comamonas</taxon>
    </lineage>
</organism>
<sequence>MSLKTTLPVIVHAKGKVTSIPKGQPLPREAVSESQLKTLKGMGAVAEPADAPAAADASDDTATRKADKPKG</sequence>
<gene>
    <name evidence="2" type="ORF">DZC30_00780</name>
</gene>
<evidence type="ECO:0000313" key="3">
    <source>
        <dbReference type="Proteomes" id="UP000261948"/>
    </source>
</evidence>
<feature type="compositionally biased region" description="Basic and acidic residues" evidence="1">
    <location>
        <begin position="61"/>
        <end position="71"/>
    </location>
</feature>
<keyword evidence="3" id="KW-1185">Reference proteome</keyword>
<comment type="caution">
    <text evidence="2">The sequence shown here is derived from an EMBL/GenBank/DDBJ whole genome shotgun (WGS) entry which is preliminary data.</text>
</comment>
<protein>
    <submittedName>
        <fullName evidence="2">Uncharacterized protein</fullName>
    </submittedName>
</protein>
<dbReference type="AlphaFoldDB" id="A0A373FS33"/>
<dbReference type="EMBL" id="QURR01000001">
    <property type="protein sequence ID" value="RGE46974.1"/>
    <property type="molecule type" value="Genomic_DNA"/>
</dbReference>
<name>A0A373FS33_COMTE</name>
<accession>A0A373FS33</accession>
<proteinExistence type="predicted"/>
<reference evidence="2 3" key="1">
    <citation type="submission" date="2018-08" db="EMBL/GenBank/DDBJ databases">
        <title>Comamonas testosteroni strain SWCO2.</title>
        <authorList>
            <person name="Jiang N."/>
            <person name="Zhang X.Z."/>
        </authorList>
    </citation>
    <scope>NUCLEOTIDE SEQUENCE [LARGE SCALE GENOMIC DNA]</scope>
    <source>
        <strain evidence="2 3">SWCO2</strain>
    </source>
</reference>
<dbReference type="Proteomes" id="UP000261948">
    <property type="component" value="Unassembled WGS sequence"/>
</dbReference>
<evidence type="ECO:0000256" key="1">
    <source>
        <dbReference type="SAM" id="MobiDB-lite"/>
    </source>
</evidence>
<feature type="compositionally biased region" description="Low complexity" evidence="1">
    <location>
        <begin position="47"/>
        <end position="56"/>
    </location>
</feature>
<feature type="region of interest" description="Disordered" evidence="1">
    <location>
        <begin position="47"/>
        <end position="71"/>
    </location>
</feature>
<evidence type="ECO:0000313" key="2">
    <source>
        <dbReference type="EMBL" id="RGE46974.1"/>
    </source>
</evidence>